<evidence type="ECO:0000313" key="11">
    <source>
        <dbReference type="Proteomes" id="UP000243463"/>
    </source>
</evidence>
<accession>A0A217ECW5</accession>
<keyword evidence="4" id="KW-0808">Transferase</keyword>
<dbReference type="InterPro" id="IPR036097">
    <property type="entry name" value="HisK_dim/P_sf"/>
</dbReference>
<dbReference type="InterPro" id="IPR003594">
    <property type="entry name" value="HATPase_dom"/>
</dbReference>
<dbReference type="InterPro" id="IPR005467">
    <property type="entry name" value="His_kinase_dom"/>
</dbReference>
<keyword evidence="7 8" id="KW-1133">Transmembrane helix</keyword>
<evidence type="ECO:0000256" key="7">
    <source>
        <dbReference type="ARBA" id="ARBA00022989"/>
    </source>
</evidence>
<proteinExistence type="predicted"/>
<keyword evidence="8" id="KW-0472">Membrane</keyword>
<dbReference type="AlphaFoldDB" id="A0A217ECW5"/>
<gene>
    <name evidence="10" type="ORF">SAMN05444584_0216</name>
</gene>
<dbReference type="PANTHER" id="PTHR45436:SF16">
    <property type="entry name" value="HISTIDINE KINASE"/>
    <property type="match status" value="1"/>
</dbReference>
<keyword evidence="3" id="KW-0597">Phosphoprotein</keyword>
<dbReference type="InterPro" id="IPR050428">
    <property type="entry name" value="TCS_sensor_his_kinase"/>
</dbReference>
<dbReference type="Pfam" id="PF00512">
    <property type="entry name" value="HisKA"/>
    <property type="match status" value="1"/>
</dbReference>
<evidence type="ECO:0000259" key="9">
    <source>
        <dbReference type="PROSITE" id="PS50109"/>
    </source>
</evidence>
<evidence type="ECO:0000313" key="10">
    <source>
        <dbReference type="EMBL" id="SNQ28301.1"/>
    </source>
</evidence>
<keyword evidence="6 10" id="KW-0418">Kinase</keyword>
<feature type="transmembrane region" description="Helical" evidence="8">
    <location>
        <begin position="12"/>
        <end position="32"/>
    </location>
</feature>
<evidence type="ECO:0000256" key="4">
    <source>
        <dbReference type="ARBA" id="ARBA00022679"/>
    </source>
</evidence>
<dbReference type="Gene3D" id="3.30.565.10">
    <property type="entry name" value="Histidine kinase-like ATPase, C-terminal domain"/>
    <property type="match status" value="1"/>
</dbReference>
<dbReference type="Pfam" id="PF02518">
    <property type="entry name" value="HATPase_c"/>
    <property type="match status" value="1"/>
</dbReference>
<keyword evidence="11" id="KW-1185">Reference proteome</keyword>
<keyword evidence="5 8" id="KW-0812">Transmembrane</keyword>
<feature type="transmembrane region" description="Helical" evidence="8">
    <location>
        <begin position="126"/>
        <end position="148"/>
    </location>
</feature>
<comment type="catalytic activity">
    <reaction evidence="1">
        <text>ATP + protein L-histidine = ADP + protein N-phospho-L-histidine.</text>
        <dbReference type="EC" id="2.7.13.3"/>
    </reaction>
</comment>
<dbReference type="OrthoDB" id="9770795at2"/>
<dbReference type="SUPFAM" id="SSF47384">
    <property type="entry name" value="Homodimeric domain of signal transducing histidine kinase"/>
    <property type="match status" value="1"/>
</dbReference>
<evidence type="ECO:0000256" key="3">
    <source>
        <dbReference type="ARBA" id="ARBA00022553"/>
    </source>
</evidence>
<dbReference type="Gene3D" id="1.10.287.130">
    <property type="match status" value="1"/>
</dbReference>
<evidence type="ECO:0000256" key="8">
    <source>
        <dbReference type="SAM" id="Phobius"/>
    </source>
</evidence>
<evidence type="ECO:0000256" key="2">
    <source>
        <dbReference type="ARBA" id="ARBA00012438"/>
    </source>
</evidence>
<dbReference type="Proteomes" id="UP000243463">
    <property type="component" value="Unassembled WGS sequence"/>
</dbReference>
<name>A0A217ECW5_9GAMM</name>
<evidence type="ECO:0000256" key="6">
    <source>
        <dbReference type="ARBA" id="ARBA00022777"/>
    </source>
</evidence>
<dbReference type="InterPro" id="IPR003661">
    <property type="entry name" value="HisK_dim/P_dom"/>
</dbReference>
<evidence type="ECO:0000256" key="5">
    <source>
        <dbReference type="ARBA" id="ARBA00022692"/>
    </source>
</evidence>
<dbReference type="Gene3D" id="6.10.340.10">
    <property type="match status" value="1"/>
</dbReference>
<dbReference type="SUPFAM" id="SSF55874">
    <property type="entry name" value="ATPase domain of HSP90 chaperone/DNA topoisomerase II/histidine kinase"/>
    <property type="match status" value="1"/>
</dbReference>
<dbReference type="EMBL" id="FZLN01000001">
    <property type="protein sequence ID" value="SNQ28301.1"/>
    <property type="molecule type" value="Genomic_DNA"/>
</dbReference>
<dbReference type="PROSITE" id="PS50109">
    <property type="entry name" value="HIS_KIN"/>
    <property type="match status" value="1"/>
</dbReference>
<dbReference type="SMART" id="SM00388">
    <property type="entry name" value="HisKA"/>
    <property type="match status" value="1"/>
</dbReference>
<dbReference type="EC" id="2.7.13.3" evidence="2"/>
<dbReference type="InterPro" id="IPR036890">
    <property type="entry name" value="HATPase_C_sf"/>
</dbReference>
<protein>
    <recommendedName>
        <fullName evidence="2">histidine kinase</fullName>
        <ecNumber evidence="2">2.7.13.3</ecNumber>
    </recommendedName>
</protein>
<feature type="domain" description="Histidine kinase" evidence="9">
    <location>
        <begin position="215"/>
        <end position="418"/>
    </location>
</feature>
<dbReference type="PANTHER" id="PTHR45436">
    <property type="entry name" value="SENSOR HISTIDINE KINASE YKOH"/>
    <property type="match status" value="1"/>
</dbReference>
<evidence type="ECO:0000256" key="1">
    <source>
        <dbReference type="ARBA" id="ARBA00000085"/>
    </source>
</evidence>
<dbReference type="CDD" id="cd00082">
    <property type="entry name" value="HisKA"/>
    <property type="match status" value="1"/>
</dbReference>
<reference evidence="11" key="1">
    <citation type="submission" date="2017-06" db="EMBL/GenBank/DDBJ databases">
        <authorList>
            <person name="Varghese N."/>
            <person name="Submissions S."/>
        </authorList>
    </citation>
    <scope>NUCLEOTIDE SEQUENCE [LARGE SCALE GENOMIC DNA]</scope>
    <source>
        <strain evidence="11">ANC 5114</strain>
    </source>
</reference>
<dbReference type="SMART" id="SM00387">
    <property type="entry name" value="HATPase_c"/>
    <property type="match status" value="1"/>
</dbReference>
<dbReference type="RefSeq" id="WP_088822300.1">
    <property type="nucleotide sequence ID" value="NZ_FZLN01000001.1"/>
</dbReference>
<dbReference type="GO" id="GO:0000155">
    <property type="term" value="F:phosphorelay sensor kinase activity"/>
    <property type="evidence" value="ECO:0007669"/>
    <property type="project" value="InterPro"/>
</dbReference>
<organism evidence="10 11">
    <name type="scientific">Acinetobacter apis</name>
    <dbReference type="NCBI Taxonomy" id="1229165"/>
    <lineage>
        <taxon>Bacteria</taxon>
        <taxon>Pseudomonadati</taxon>
        <taxon>Pseudomonadota</taxon>
        <taxon>Gammaproteobacteria</taxon>
        <taxon>Moraxellales</taxon>
        <taxon>Moraxellaceae</taxon>
        <taxon>Acinetobacter</taxon>
    </lineage>
</organism>
<dbReference type="GO" id="GO:0005886">
    <property type="term" value="C:plasma membrane"/>
    <property type="evidence" value="ECO:0007669"/>
    <property type="project" value="TreeGrafter"/>
</dbReference>
<sequence>MPKTLNLKKRILVTLITYTCLLSLAIGLNGFMMNDHLKELIWDKLLNLEIEHFHQQLQHKKISSKKVLWFDNQNGEHIPEEFNRLNPGTYEKVKYKDQAYMIRVIESPQYKQVVAINITKIVRHEYSIILFTLLLTILAVILITIITYHQLNRLINPLLEIAQGLSKVSPDHGQLKIKHDAADKFDESAILVNEINKFVEKSQQFVNKEKEFFEIASHELRTPISAISGAMEIVLKHPETSPQIMHHLKRVSRITHEMEELTAMLLFLSRNKEKLDTYAENMDLAEEIPLIIEDHSHLCRNKELTIINEIKSSIYIKAPPQLLKVTLGNLLRNAIENSDRGTITLSYYKHTFIIDDPGHGMTAQEICALYTQMARNGTSSKSGIGIDLTLKICHHYGWQLSFDSLKGQGTTALLKFKN</sequence>